<evidence type="ECO:0000313" key="2">
    <source>
        <dbReference type="EMBL" id="RML45986.1"/>
    </source>
</evidence>
<sequence length="99" mass="10839">MSAKGCEAAPKQAASVVSGASRWLDLLPVPGSSRTSPLVWLDLKGWWDEQFASDRSNSTDRGRPRPTPSTKSADKECFVQATIETSLRLWVKPLQAVKP</sequence>
<dbReference type="Proteomes" id="UP000280292">
    <property type="component" value="Unassembled WGS sequence"/>
</dbReference>
<name>A0A3M2W3H4_PSESI</name>
<feature type="region of interest" description="Disordered" evidence="1">
    <location>
        <begin position="52"/>
        <end position="74"/>
    </location>
</feature>
<comment type="caution">
    <text evidence="2">The sequence shown here is derived from an EMBL/GenBank/DDBJ whole genome shotgun (WGS) entry which is preliminary data.</text>
</comment>
<evidence type="ECO:0000313" key="3">
    <source>
        <dbReference type="Proteomes" id="UP000280292"/>
    </source>
</evidence>
<evidence type="ECO:0000256" key="1">
    <source>
        <dbReference type="SAM" id="MobiDB-lite"/>
    </source>
</evidence>
<proteinExistence type="predicted"/>
<gene>
    <name evidence="2" type="ORF">ALQ95_200169</name>
</gene>
<organism evidence="2 3">
    <name type="scientific">Pseudomonas syringae pv. ribicola</name>
    <dbReference type="NCBI Taxonomy" id="55398"/>
    <lineage>
        <taxon>Bacteria</taxon>
        <taxon>Pseudomonadati</taxon>
        <taxon>Pseudomonadota</taxon>
        <taxon>Gammaproteobacteria</taxon>
        <taxon>Pseudomonadales</taxon>
        <taxon>Pseudomonadaceae</taxon>
        <taxon>Pseudomonas</taxon>
    </lineage>
</organism>
<reference evidence="2 3" key="1">
    <citation type="submission" date="2018-08" db="EMBL/GenBank/DDBJ databases">
        <title>Recombination of ecologically and evolutionarily significant loci maintains genetic cohesion in the Pseudomonas syringae species complex.</title>
        <authorList>
            <person name="Dillon M."/>
            <person name="Thakur S."/>
            <person name="Almeida R.N.D."/>
            <person name="Weir B.S."/>
            <person name="Guttman D.S."/>
        </authorList>
    </citation>
    <scope>NUCLEOTIDE SEQUENCE [LARGE SCALE GENOMIC DNA]</scope>
    <source>
        <strain evidence="2 3">ICMP 3883</strain>
    </source>
</reference>
<dbReference type="EMBL" id="RBNR01000087">
    <property type="protein sequence ID" value="RML45986.1"/>
    <property type="molecule type" value="Genomic_DNA"/>
</dbReference>
<accession>A0A3M2W3H4</accession>
<dbReference type="AlphaFoldDB" id="A0A3M2W3H4"/>
<protein>
    <submittedName>
        <fullName evidence="2">Uncharacterized protein</fullName>
    </submittedName>
</protein>